<dbReference type="SUPFAM" id="SSF55729">
    <property type="entry name" value="Acyl-CoA N-acyltransferases (Nat)"/>
    <property type="match status" value="1"/>
</dbReference>
<accession>A0A9N9LFH6</accession>
<dbReference type="OrthoDB" id="49016at2759"/>
<dbReference type="InterPro" id="IPR052523">
    <property type="entry name" value="Trichothecene_AcTrans"/>
</dbReference>
<evidence type="ECO:0008006" key="3">
    <source>
        <dbReference type="Google" id="ProtNLM"/>
    </source>
</evidence>
<name>A0A9N9LFH6_9HELO</name>
<dbReference type="AlphaFoldDB" id="A0A9N9LFH6"/>
<dbReference type="EMBL" id="CAJVRM010000018">
    <property type="protein sequence ID" value="CAG8971394.1"/>
    <property type="molecule type" value="Genomic_DNA"/>
</dbReference>
<reference evidence="1" key="1">
    <citation type="submission" date="2021-07" db="EMBL/GenBank/DDBJ databases">
        <authorList>
            <person name="Durling M."/>
        </authorList>
    </citation>
    <scope>NUCLEOTIDE SEQUENCE</scope>
</reference>
<dbReference type="InterPro" id="IPR016181">
    <property type="entry name" value="Acyl_CoA_acyltransferase"/>
</dbReference>
<evidence type="ECO:0000313" key="2">
    <source>
        <dbReference type="Proteomes" id="UP000701801"/>
    </source>
</evidence>
<dbReference type="PANTHER" id="PTHR42791:SF1">
    <property type="entry name" value="N-ACETYLTRANSFERASE DOMAIN-CONTAINING PROTEIN"/>
    <property type="match status" value="1"/>
</dbReference>
<protein>
    <recommendedName>
        <fullName evidence="3">N-acetyltransferase domain-containing protein</fullName>
    </recommendedName>
</protein>
<organism evidence="1 2">
    <name type="scientific">Hymenoscyphus albidus</name>
    <dbReference type="NCBI Taxonomy" id="595503"/>
    <lineage>
        <taxon>Eukaryota</taxon>
        <taxon>Fungi</taxon>
        <taxon>Dikarya</taxon>
        <taxon>Ascomycota</taxon>
        <taxon>Pezizomycotina</taxon>
        <taxon>Leotiomycetes</taxon>
        <taxon>Helotiales</taxon>
        <taxon>Helotiaceae</taxon>
        <taxon>Hymenoscyphus</taxon>
    </lineage>
</organism>
<comment type="caution">
    <text evidence="1">The sequence shown here is derived from an EMBL/GenBank/DDBJ whole genome shotgun (WGS) entry which is preliminary data.</text>
</comment>
<proteinExistence type="predicted"/>
<sequence length="165" mass="18395">MSNYILKEATTQTEPNQIVDLAWKAWHEPYLPSFQLFHPVFGATEADVAAGFQADKERAWSSHSNNPASHWIVVVDPATDEFMGAVQWLIFTGRHSGSRGIGTSLMQWGIDQADKLGLEVFIEASEAGKPLYYKFGMINLMKIEICPEKKNPVINGRSSCTSCFP</sequence>
<keyword evidence="2" id="KW-1185">Reference proteome</keyword>
<dbReference type="Proteomes" id="UP000701801">
    <property type="component" value="Unassembled WGS sequence"/>
</dbReference>
<dbReference type="Gene3D" id="3.40.630.30">
    <property type="match status" value="1"/>
</dbReference>
<dbReference type="PANTHER" id="PTHR42791">
    <property type="entry name" value="GNAT FAMILY ACETYLTRANSFERASE"/>
    <property type="match status" value="1"/>
</dbReference>
<gene>
    <name evidence="1" type="ORF">HYALB_00006945</name>
</gene>
<evidence type="ECO:0000313" key="1">
    <source>
        <dbReference type="EMBL" id="CAG8971394.1"/>
    </source>
</evidence>